<evidence type="ECO:0000256" key="2">
    <source>
        <dbReference type="SAM" id="SignalP"/>
    </source>
</evidence>
<reference evidence="4" key="1">
    <citation type="submission" date="2017-02" db="EMBL/GenBank/DDBJ databases">
        <authorList>
            <person name="Varghese N."/>
            <person name="Submissions S."/>
        </authorList>
    </citation>
    <scope>NUCLEOTIDE SEQUENCE [LARGE SCALE GENOMIC DNA]</scope>
    <source>
        <strain evidence="4">ATCC 27094</strain>
    </source>
</reference>
<organism evidence="3 4">
    <name type="scientific">Enhydrobacter aerosaccus</name>
    <dbReference type="NCBI Taxonomy" id="225324"/>
    <lineage>
        <taxon>Bacteria</taxon>
        <taxon>Pseudomonadati</taxon>
        <taxon>Pseudomonadota</taxon>
        <taxon>Alphaproteobacteria</taxon>
        <taxon>Hyphomicrobiales</taxon>
        <taxon>Enhydrobacter</taxon>
    </lineage>
</organism>
<feature type="region of interest" description="Disordered" evidence="1">
    <location>
        <begin position="55"/>
        <end position="75"/>
    </location>
</feature>
<evidence type="ECO:0000256" key="1">
    <source>
        <dbReference type="SAM" id="MobiDB-lite"/>
    </source>
</evidence>
<dbReference type="AlphaFoldDB" id="A0A1T4SJT0"/>
<dbReference type="RefSeq" id="WP_139374052.1">
    <property type="nucleotide sequence ID" value="NZ_FUWJ01000008.1"/>
</dbReference>
<dbReference type="OrthoDB" id="8163842at2"/>
<dbReference type="Proteomes" id="UP000190092">
    <property type="component" value="Unassembled WGS sequence"/>
</dbReference>
<keyword evidence="2" id="KW-0732">Signal</keyword>
<keyword evidence="4" id="KW-1185">Reference proteome</keyword>
<proteinExistence type="predicted"/>
<feature type="region of interest" description="Disordered" evidence="1">
    <location>
        <begin position="19"/>
        <end position="39"/>
    </location>
</feature>
<dbReference type="STRING" id="225324.SAMN02745126_04785"/>
<evidence type="ECO:0000313" key="3">
    <source>
        <dbReference type="EMBL" id="SKA28423.1"/>
    </source>
</evidence>
<protein>
    <submittedName>
        <fullName evidence="3">Uncharacterized protein</fullName>
    </submittedName>
</protein>
<name>A0A1T4SJT0_9HYPH</name>
<dbReference type="EMBL" id="FUWJ01000008">
    <property type="protein sequence ID" value="SKA28423.1"/>
    <property type="molecule type" value="Genomic_DNA"/>
</dbReference>
<feature type="signal peptide" evidence="2">
    <location>
        <begin position="1"/>
        <end position="22"/>
    </location>
</feature>
<accession>A0A1T4SJT0</accession>
<sequence>MNFSMFLALALGLAACSLPSLPEPSDSDPHSPFAPDVPMTYQPVMGGTVDYAPVASPRPWRELNDSVAPRPGRAP</sequence>
<gene>
    <name evidence="3" type="ORF">SAMN02745126_04785</name>
</gene>
<feature type="chain" id="PRO_5012007069" evidence="2">
    <location>
        <begin position="23"/>
        <end position="75"/>
    </location>
</feature>
<evidence type="ECO:0000313" key="4">
    <source>
        <dbReference type="Proteomes" id="UP000190092"/>
    </source>
</evidence>